<dbReference type="SUPFAM" id="SSF50494">
    <property type="entry name" value="Trypsin-like serine proteases"/>
    <property type="match status" value="1"/>
</dbReference>
<feature type="domain" description="Peptidase S1" evidence="8">
    <location>
        <begin position="30"/>
        <end position="297"/>
    </location>
</feature>
<evidence type="ECO:0000256" key="5">
    <source>
        <dbReference type="ARBA" id="ARBA00023180"/>
    </source>
</evidence>
<evidence type="ECO:0000256" key="2">
    <source>
        <dbReference type="ARBA" id="ARBA00022525"/>
    </source>
</evidence>
<dbReference type="Gene3D" id="2.40.10.10">
    <property type="entry name" value="Trypsin-like serine proteases"/>
    <property type="match status" value="2"/>
</dbReference>
<keyword evidence="10" id="KW-1185">Reference proteome</keyword>
<proteinExistence type="inferred from homology"/>
<name>A0A834INV3_RHYFE</name>
<dbReference type="CDD" id="cd00190">
    <property type="entry name" value="Tryp_SPc"/>
    <property type="match status" value="1"/>
</dbReference>
<keyword evidence="2" id="KW-0964">Secreted</keyword>
<evidence type="ECO:0000313" key="9">
    <source>
        <dbReference type="EMBL" id="KAF7283414.1"/>
    </source>
</evidence>
<dbReference type="InterPro" id="IPR001314">
    <property type="entry name" value="Peptidase_S1A"/>
</dbReference>
<dbReference type="EMBL" id="JAACXV010000111">
    <property type="protein sequence ID" value="KAF7283414.1"/>
    <property type="molecule type" value="Genomic_DNA"/>
</dbReference>
<dbReference type="InterPro" id="IPR051487">
    <property type="entry name" value="Ser/Thr_Proteases_Immune/Dev"/>
</dbReference>
<dbReference type="InterPro" id="IPR001254">
    <property type="entry name" value="Trypsin_dom"/>
</dbReference>
<comment type="caution">
    <text evidence="9">The sequence shown here is derived from an EMBL/GenBank/DDBJ whole genome shotgun (WGS) entry which is preliminary data.</text>
</comment>
<evidence type="ECO:0000256" key="6">
    <source>
        <dbReference type="ARBA" id="ARBA00024195"/>
    </source>
</evidence>
<dbReference type="Pfam" id="PF00089">
    <property type="entry name" value="Trypsin"/>
    <property type="match status" value="1"/>
</dbReference>
<dbReference type="PRINTS" id="PR00722">
    <property type="entry name" value="CHYMOTRYPSIN"/>
</dbReference>
<evidence type="ECO:0000256" key="1">
    <source>
        <dbReference type="ARBA" id="ARBA00004613"/>
    </source>
</evidence>
<evidence type="ECO:0000313" key="10">
    <source>
        <dbReference type="Proteomes" id="UP000625711"/>
    </source>
</evidence>
<evidence type="ECO:0000256" key="3">
    <source>
        <dbReference type="ARBA" id="ARBA00022729"/>
    </source>
</evidence>
<evidence type="ECO:0000259" key="8">
    <source>
        <dbReference type="PROSITE" id="PS50240"/>
    </source>
</evidence>
<feature type="signal peptide" evidence="7">
    <location>
        <begin position="1"/>
        <end position="19"/>
    </location>
</feature>
<comment type="subcellular location">
    <subcellularLocation>
        <location evidence="1">Secreted</location>
    </subcellularLocation>
</comment>
<comment type="similarity">
    <text evidence="6">Belongs to the peptidase S1 family. CLIP subfamily.</text>
</comment>
<sequence>MQWVSLFVCVLSFIKLNYAQQRPCTTARGTAGNCMKEELCVIPGGSTISTERLCGIDLDGSKLYCCEQKTAQVFTNFRGDVEDDSVSTSTTTTTARTTPVINVRLGEWDVGSSDKNCQGGDNLKVCNPWKRNYGIHSVYPHPKYSVATKQNDIGLIRLNEEVQFNDMISPICLPLANSYIFPGDKLTVAGWGLKSYTQVATTKQKVDLPVVATSECSLVFRNILKIKKGQFCAGGEARKDSCNGDSGAPLMRLSPEPIPRWSIEGIVSFGLGCGLVGRYGVYTKVSEYVGWIHNTVTS</sequence>
<dbReference type="AlphaFoldDB" id="A0A834INV3"/>
<dbReference type="GO" id="GO:0006508">
    <property type="term" value="P:proteolysis"/>
    <property type="evidence" value="ECO:0007669"/>
    <property type="project" value="InterPro"/>
</dbReference>
<dbReference type="GO" id="GO:0004252">
    <property type="term" value="F:serine-type endopeptidase activity"/>
    <property type="evidence" value="ECO:0007669"/>
    <property type="project" value="InterPro"/>
</dbReference>
<accession>A0A834INV3</accession>
<keyword evidence="4" id="KW-1015">Disulfide bond</keyword>
<dbReference type="InterPro" id="IPR043504">
    <property type="entry name" value="Peptidase_S1_PA_chymotrypsin"/>
</dbReference>
<keyword evidence="5" id="KW-0325">Glycoprotein</keyword>
<dbReference type="PANTHER" id="PTHR24256">
    <property type="entry name" value="TRYPTASE-RELATED"/>
    <property type="match status" value="1"/>
</dbReference>
<evidence type="ECO:0000256" key="7">
    <source>
        <dbReference type="SAM" id="SignalP"/>
    </source>
</evidence>
<dbReference type="Proteomes" id="UP000625711">
    <property type="component" value="Unassembled WGS sequence"/>
</dbReference>
<dbReference type="InterPro" id="IPR009003">
    <property type="entry name" value="Peptidase_S1_PA"/>
</dbReference>
<dbReference type="PROSITE" id="PS50240">
    <property type="entry name" value="TRYPSIN_DOM"/>
    <property type="match status" value="1"/>
</dbReference>
<dbReference type="SMART" id="SM00020">
    <property type="entry name" value="Tryp_SPc"/>
    <property type="match status" value="1"/>
</dbReference>
<dbReference type="OrthoDB" id="8114044at2759"/>
<reference evidence="9" key="1">
    <citation type="submission" date="2020-08" db="EMBL/GenBank/DDBJ databases">
        <title>Genome sequencing and assembly of the red palm weevil Rhynchophorus ferrugineus.</title>
        <authorList>
            <person name="Dias G.B."/>
            <person name="Bergman C.M."/>
            <person name="Manee M."/>
        </authorList>
    </citation>
    <scope>NUCLEOTIDE SEQUENCE</scope>
    <source>
        <strain evidence="9">AA-2017</strain>
        <tissue evidence="9">Whole larva</tissue>
    </source>
</reference>
<dbReference type="GO" id="GO:0005576">
    <property type="term" value="C:extracellular region"/>
    <property type="evidence" value="ECO:0007669"/>
    <property type="project" value="UniProtKB-SubCell"/>
</dbReference>
<keyword evidence="3 7" id="KW-0732">Signal</keyword>
<dbReference type="FunFam" id="2.40.10.10:FF:000054">
    <property type="entry name" value="Complement C1r subcomponent"/>
    <property type="match status" value="1"/>
</dbReference>
<protein>
    <recommendedName>
        <fullName evidence="8">Peptidase S1 domain-containing protein</fullName>
    </recommendedName>
</protein>
<organism evidence="9 10">
    <name type="scientific">Rhynchophorus ferrugineus</name>
    <name type="common">Red palm weevil</name>
    <name type="synonym">Curculio ferrugineus</name>
    <dbReference type="NCBI Taxonomy" id="354439"/>
    <lineage>
        <taxon>Eukaryota</taxon>
        <taxon>Metazoa</taxon>
        <taxon>Ecdysozoa</taxon>
        <taxon>Arthropoda</taxon>
        <taxon>Hexapoda</taxon>
        <taxon>Insecta</taxon>
        <taxon>Pterygota</taxon>
        <taxon>Neoptera</taxon>
        <taxon>Endopterygota</taxon>
        <taxon>Coleoptera</taxon>
        <taxon>Polyphaga</taxon>
        <taxon>Cucujiformia</taxon>
        <taxon>Curculionidae</taxon>
        <taxon>Dryophthorinae</taxon>
        <taxon>Rhynchophorus</taxon>
    </lineage>
</organism>
<evidence type="ECO:0000256" key="4">
    <source>
        <dbReference type="ARBA" id="ARBA00023157"/>
    </source>
</evidence>
<gene>
    <name evidence="9" type="ORF">GWI33_000655</name>
</gene>
<feature type="chain" id="PRO_5032296031" description="Peptidase S1 domain-containing protein" evidence="7">
    <location>
        <begin position="20"/>
        <end position="298"/>
    </location>
</feature>